<proteinExistence type="predicted"/>
<organism evidence="2">
    <name type="scientific">Marseillevirus LCMAC202</name>
    <dbReference type="NCBI Taxonomy" id="2506606"/>
    <lineage>
        <taxon>Viruses</taxon>
        <taxon>Varidnaviria</taxon>
        <taxon>Bamfordvirae</taxon>
        <taxon>Nucleocytoviricota</taxon>
        <taxon>Megaviricetes</taxon>
        <taxon>Pimascovirales</taxon>
        <taxon>Pimascovirales incertae sedis</taxon>
        <taxon>Marseilleviridae</taxon>
    </lineage>
</organism>
<sequence>MVLNWKMLLTAILLAVGIYMLIVYREMPQLTKEQLANYRIKRNIGIFLIITSVIFGIYFWSTGQKFRATMNSDCATCKLYVQRHRGLRPYRPEEYRLLQQHAASCNSCSQMCSDYVDLLSNNPTTKPGELKKANADCADTTKHAILARNELKRVEGKLRGKEVSYWRAAREGGETYWDPFPQVPK</sequence>
<protein>
    <recommendedName>
        <fullName evidence="3">Transmembrane protein</fullName>
    </recommendedName>
</protein>
<reference evidence="2" key="1">
    <citation type="journal article" date="2019" name="MBio">
        <title>Virus Genomes from Deep Sea Sediments Expand the Ocean Megavirome and Support Independent Origins of Viral Gigantism.</title>
        <authorList>
            <person name="Backstrom D."/>
            <person name="Yutin N."/>
            <person name="Jorgensen S.L."/>
            <person name="Dharamshi J."/>
            <person name="Homa F."/>
            <person name="Zaremba-Niedwiedzka K."/>
            <person name="Spang A."/>
            <person name="Wolf Y.I."/>
            <person name="Koonin E.V."/>
            <person name="Ettema T.J."/>
        </authorList>
    </citation>
    <scope>NUCLEOTIDE SEQUENCE</scope>
</reference>
<feature type="transmembrane region" description="Helical" evidence="1">
    <location>
        <begin position="44"/>
        <end position="61"/>
    </location>
</feature>
<name>A0A481YYW4_9VIRU</name>
<accession>A0A481YYW4</accession>
<evidence type="ECO:0008006" key="3">
    <source>
        <dbReference type="Google" id="ProtNLM"/>
    </source>
</evidence>
<keyword evidence="1" id="KW-0472">Membrane</keyword>
<dbReference type="EMBL" id="MK500369">
    <property type="protein sequence ID" value="QBK87734.1"/>
    <property type="molecule type" value="Genomic_DNA"/>
</dbReference>
<evidence type="ECO:0000313" key="2">
    <source>
        <dbReference type="EMBL" id="QBK87734.1"/>
    </source>
</evidence>
<keyword evidence="1" id="KW-1133">Transmembrane helix</keyword>
<keyword evidence="1" id="KW-0812">Transmembrane</keyword>
<evidence type="ECO:0000256" key="1">
    <source>
        <dbReference type="SAM" id="Phobius"/>
    </source>
</evidence>
<feature type="transmembrane region" description="Helical" evidence="1">
    <location>
        <begin position="6"/>
        <end position="24"/>
    </location>
</feature>
<gene>
    <name evidence="2" type="ORF">LCMAC202_00700</name>
</gene>